<dbReference type="Gene3D" id="1.10.510.10">
    <property type="entry name" value="Transferase(Phosphotransferase) domain 1"/>
    <property type="match status" value="1"/>
</dbReference>
<dbReference type="EC" id="2.7.11.1" evidence="2"/>
<dbReference type="PROSITE" id="PS00108">
    <property type="entry name" value="PROTEIN_KINASE_ST"/>
    <property type="match status" value="1"/>
</dbReference>
<comment type="catalytic activity">
    <reaction evidence="8">
        <text>L-threonyl-[protein] + ATP = O-phospho-L-threonyl-[protein] + ADP + H(+)</text>
        <dbReference type="Rhea" id="RHEA:46608"/>
        <dbReference type="Rhea" id="RHEA-COMP:11060"/>
        <dbReference type="Rhea" id="RHEA-COMP:11605"/>
        <dbReference type="ChEBI" id="CHEBI:15378"/>
        <dbReference type="ChEBI" id="CHEBI:30013"/>
        <dbReference type="ChEBI" id="CHEBI:30616"/>
        <dbReference type="ChEBI" id="CHEBI:61977"/>
        <dbReference type="ChEBI" id="CHEBI:456216"/>
        <dbReference type="EC" id="2.7.11.1"/>
    </reaction>
</comment>
<feature type="compositionally biased region" description="Low complexity" evidence="12">
    <location>
        <begin position="371"/>
        <end position="381"/>
    </location>
</feature>
<evidence type="ECO:0000256" key="9">
    <source>
        <dbReference type="ARBA" id="ARBA00048679"/>
    </source>
</evidence>
<evidence type="ECO:0000313" key="14">
    <source>
        <dbReference type="Proteomes" id="UP001652642"/>
    </source>
</evidence>
<dbReference type="InterPro" id="IPR008271">
    <property type="entry name" value="Ser/Thr_kinase_AS"/>
</dbReference>
<evidence type="ECO:0000313" key="15">
    <source>
        <dbReference type="RefSeq" id="XP_020651541.2"/>
    </source>
</evidence>
<evidence type="ECO:0000256" key="1">
    <source>
        <dbReference type="ARBA" id="ARBA00010886"/>
    </source>
</evidence>
<dbReference type="InterPro" id="IPR011009">
    <property type="entry name" value="Kinase-like_dom_sf"/>
</dbReference>
<name>A0A6J0TSJ5_9SAUR</name>
<dbReference type="KEGG" id="pvt:110080184"/>
<dbReference type="Pfam" id="PF00069">
    <property type="entry name" value="Pkinase"/>
    <property type="match status" value="1"/>
</dbReference>
<accession>A0A6J0TSJ5</accession>
<keyword evidence="5 10" id="KW-0547">Nucleotide-binding</keyword>
<dbReference type="InterPro" id="IPR000719">
    <property type="entry name" value="Prot_kinase_dom"/>
</dbReference>
<feature type="region of interest" description="Disordered" evidence="12">
    <location>
        <begin position="276"/>
        <end position="440"/>
    </location>
</feature>
<gene>
    <name evidence="15" type="primary">LOC110080184</name>
</gene>
<dbReference type="PANTHER" id="PTHR44899:SF3">
    <property type="entry name" value="SERINE_THREONINE-PROTEIN KINASE NEK1"/>
    <property type="match status" value="1"/>
</dbReference>
<keyword evidence="6" id="KW-0418">Kinase</keyword>
<evidence type="ECO:0000256" key="12">
    <source>
        <dbReference type="SAM" id="MobiDB-lite"/>
    </source>
</evidence>
<feature type="compositionally biased region" description="Low complexity" evidence="12">
    <location>
        <begin position="334"/>
        <end position="359"/>
    </location>
</feature>
<evidence type="ECO:0000256" key="4">
    <source>
        <dbReference type="ARBA" id="ARBA00022679"/>
    </source>
</evidence>
<evidence type="ECO:0000256" key="5">
    <source>
        <dbReference type="ARBA" id="ARBA00022741"/>
    </source>
</evidence>
<comment type="similarity">
    <text evidence="1">Belongs to the protein kinase superfamily. NEK Ser/Thr protein kinase family. NIMA subfamily.</text>
</comment>
<dbReference type="CDD" id="cd08215">
    <property type="entry name" value="STKc_Nek"/>
    <property type="match status" value="1"/>
</dbReference>
<dbReference type="PROSITE" id="PS00107">
    <property type="entry name" value="PROTEIN_KINASE_ATP"/>
    <property type="match status" value="1"/>
</dbReference>
<keyword evidence="14" id="KW-1185">Reference proteome</keyword>
<dbReference type="SUPFAM" id="SSF56112">
    <property type="entry name" value="Protein kinase-like (PK-like)"/>
    <property type="match status" value="1"/>
</dbReference>
<feature type="compositionally biased region" description="Acidic residues" evidence="12">
    <location>
        <begin position="382"/>
        <end position="408"/>
    </location>
</feature>
<organism evidence="14 15">
    <name type="scientific">Pogona vitticeps</name>
    <name type="common">central bearded dragon</name>
    <dbReference type="NCBI Taxonomy" id="103695"/>
    <lineage>
        <taxon>Eukaryota</taxon>
        <taxon>Metazoa</taxon>
        <taxon>Chordata</taxon>
        <taxon>Craniata</taxon>
        <taxon>Vertebrata</taxon>
        <taxon>Euteleostomi</taxon>
        <taxon>Lepidosauria</taxon>
        <taxon>Squamata</taxon>
        <taxon>Bifurcata</taxon>
        <taxon>Unidentata</taxon>
        <taxon>Episquamata</taxon>
        <taxon>Toxicofera</taxon>
        <taxon>Iguania</taxon>
        <taxon>Acrodonta</taxon>
        <taxon>Agamidae</taxon>
        <taxon>Amphibolurinae</taxon>
        <taxon>Pogona</taxon>
    </lineage>
</organism>
<comment type="catalytic activity">
    <reaction evidence="9">
        <text>L-seryl-[protein] + ATP = O-phospho-L-seryl-[protein] + ADP + H(+)</text>
        <dbReference type="Rhea" id="RHEA:17989"/>
        <dbReference type="Rhea" id="RHEA-COMP:9863"/>
        <dbReference type="Rhea" id="RHEA-COMP:11604"/>
        <dbReference type="ChEBI" id="CHEBI:15378"/>
        <dbReference type="ChEBI" id="CHEBI:29999"/>
        <dbReference type="ChEBI" id="CHEBI:30616"/>
        <dbReference type="ChEBI" id="CHEBI:83421"/>
        <dbReference type="ChEBI" id="CHEBI:456216"/>
        <dbReference type="EC" id="2.7.11.1"/>
    </reaction>
</comment>
<dbReference type="OrthoDB" id="248923at2759"/>
<evidence type="ECO:0000256" key="6">
    <source>
        <dbReference type="ARBA" id="ARBA00022777"/>
    </source>
</evidence>
<feature type="compositionally biased region" description="Low complexity" evidence="12">
    <location>
        <begin position="307"/>
        <end position="317"/>
    </location>
</feature>
<evidence type="ECO:0000256" key="7">
    <source>
        <dbReference type="ARBA" id="ARBA00022840"/>
    </source>
</evidence>
<feature type="binding site" evidence="10">
    <location>
        <position position="34"/>
    </location>
    <ligand>
        <name>ATP</name>
        <dbReference type="ChEBI" id="CHEBI:30616"/>
    </ligand>
</feature>
<dbReference type="InterPro" id="IPR017441">
    <property type="entry name" value="Protein_kinase_ATP_BS"/>
</dbReference>
<evidence type="ECO:0000256" key="3">
    <source>
        <dbReference type="ARBA" id="ARBA00022527"/>
    </source>
</evidence>
<keyword evidence="4" id="KW-0808">Transferase</keyword>
<protein>
    <recommendedName>
        <fullName evidence="2">non-specific serine/threonine protein kinase</fullName>
        <ecNumber evidence="2">2.7.11.1</ecNumber>
    </recommendedName>
</protein>
<feature type="domain" description="Protein kinase" evidence="13">
    <location>
        <begin position="4"/>
        <end position="259"/>
    </location>
</feature>
<evidence type="ECO:0000256" key="11">
    <source>
        <dbReference type="RuleBase" id="RU000304"/>
    </source>
</evidence>
<dbReference type="GO" id="GO:0005524">
    <property type="term" value="F:ATP binding"/>
    <property type="evidence" value="ECO:0007669"/>
    <property type="project" value="UniProtKB-UniRule"/>
</dbReference>
<dbReference type="InParanoid" id="A0A6J0TSJ5"/>
<evidence type="ECO:0000256" key="2">
    <source>
        <dbReference type="ARBA" id="ARBA00012513"/>
    </source>
</evidence>
<evidence type="ECO:0000256" key="8">
    <source>
        <dbReference type="ARBA" id="ARBA00047899"/>
    </source>
</evidence>
<evidence type="ECO:0000256" key="10">
    <source>
        <dbReference type="PROSITE-ProRule" id="PRU10141"/>
    </source>
</evidence>
<keyword evidence="3 11" id="KW-0723">Serine/threonine-protein kinase</keyword>
<dbReference type="AlphaFoldDB" id="A0A6J0TSJ5"/>
<dbReference type="GeneID" id="110080184"/>
<sequence>MEHYETLLSIGRGASAEVFLVRDVRTQQLFAVKKVKTIPSKRLRSKEAVLREVAILRQLKHPHVVACHGYFVDPDGSHVFILQDYCAGGSLDEHLRARRGGPLAESTVMRWFVQLATAVHYIHALKILHRDIKSSNVFLTRTRILKLGDFGMSKVLEDTLASTFVGTPYYLSPELCEDLPYGPKADIWALGCVLFEMCARQPPFQSLSLRGLFDKIVRGDHGPVPACYSPPLHRLIRALLEKAPGRRPCATALLALPYVQGHLRLFLRQQEAELGRKPPPEAFDEGDNGGLRQAGRPPKSPPGGAGPAASALASPSLDPQPPLPNDREQEDGWSLSSSGSHYSADAEDSSPSSCATCSSEEGGPHKEETATEALRTLTASENDWELTNDPDDFEDSEGTLEEAEDDCECAMRAAQDGGPPSLLGALQECPDDASGWSEGHGRFISKDSRPLPEQGWCSDDSGQLEDFNSLHQLCLESSEGELGYDTIAT</sequence>
<dbReference type="SMART" id="SM00220">
    <property type="entry name" value="S_TKc"/>
    <property type="match status" value="1"/>
</dbReference>
<dbReference type="RefSeq" id="XP_020651541.2">
    <property type="nucleotide sequence ID" value="XM_020795882.2"/>
</dbReference>
<keyword evidence="7 10" id="KW-0067">ATP-binding</keyword>
<dbReference type="PANTHER" id="PTHR44899">
    <property type="entry name" value="CAMK FAMILY PROTEIN KINASE"/>
    <property type="match status" value="1"/>
</dbReference>
<proteinExistence type="inferred from homology"/>
<dbReference type="InterPro" id="IPR051131">
    <property type="entry name" value="NEK_Ser/Thr_kinase_NIMA"/>
</dbReference>
<dbReference type="PROSITE" id="PS50011">
    <property type="entry name" value="PROTEIN_KINASE_DOM"/>
    <property type="match status" value="1"/>
</dbReference>
<reference evidence="15" key="1">
    <citation type="submission" date="2025-08" db="UniProtKB">
        <authorList>
            <consortium name="RefSeq"/>
        </authorList>
    </citation>
    <scope>IDENTIFICATION</scope>
</reference>
<evidence type="ECO:0000259" key="13">
    <source>
        <dbReference type="PROSITE" id="PS50011"/>
    </source>
</evidence>
<dbReference type="Proteomes" id="UP001652642">
    <property type="component" value="Chromosome 11"/>
</dbReference>
<dbReference type="GO" id="GO:0004674">
    <property type="term" value="F:protein serine/threonine kinase activity"/>
    <property type="evidence" value="ECO:0007669"/>
    <property type="project" value="UniProtKB-KW"/>
</dbReference>